<dbReference type="RefSeq" id="XP_007772429.1">
    <property type="nucleotide sequence ID" value="XM_007774239.1"/>
</dbReference>
<dbReference type="OMA" id="SMERPIE"/>
<sequence length="264" mass="29893">MTKGTAATWSQAYYTKINNKIIEKARLTNANKPAEAALIQPWGTYDDFQQEFWQAFTAHDTQNAARLKLQTLKQANIPNKNIDTFISEFQMVSTESGITDENALIDWFAMGLLPPISKAILNRESPPATLAGWIQAAAKTSTNQRRLISLISGSTPVYARNNGFTSQNNNNNRNNSHTNHKPARDPMAMDIDAVRLTKEQEQEHRQKGLCFKCHKQGHMQNDREFHPRTNNQGGQGNRNNGNNNWRNRQNPSTQVMSMERPIEG</sequence>
<evidence type="ECO:0000256" key="1">
    <source>
        <dbReference type="SAM" id="MobiDB-lite"/>
    </source>
</evidence>
<reference evidence="3" key="1">
    <citation type="journal article" date="2012" name="Science">
        <title>The Paleozoic origin of enzymatic lignin decomposition reconstructed from 31 fungal genomes.</title>
        <authorList>
            <person name="Floudas D."/>
            <person name="Binder M."/>
            <person name="Riley R."/>
            <person name="Barry K."/>
            <person name="Blanchette R.A."/>
            <person name="Henrissat B."/>
            <person name="Martinez A.T."/>
            <person name="Otillar R."/>
            <person name="Spatafora J.W."/>
            <person name="Yadav J.S."/>
            <person name="Aerts A."/>
            <person name="Benoit I."/>
            <person name="Boyd A."/>
            <person name="Carlson A."/>
            <person name="Copeland A."/>
            <person name="Coutinho P.M."/>
            <person name="de Vries R.P."/>
            <person name="Ferreira P."/>
            <person name="Findley K."/>
            <person name="Foster B."/>
            <person name="Gaskell J."/>
            <person name="Glotzer D."/>
            <person name="Gorecki P."/>
            <person name="Heitman J."/>
            <person name="Hesse C."/>
            <person name="Hori C."/>
            <person name="Igarashi K."/>
            <person name="Jurgens J.A."/>
            <person name="Kallen N."/>
            <person name="Kersten P."/>
            <person name="Kohler A."/>
            <person name="Kuees U."/>
            <person name="Kumar T.K.A."/>
            <person name="Kuo A."/>
            <person name="LaButti K."/>
            <person name="Larrondo L.F."/>
            <person name="Lindquist E."/>
            <person name="Ling A."/>
            <person name="Lombard V."/>
            <person name="Lucas S."/>
            <person name="Lundell T."/>
            <person name="Martin R."/>
            <person name="McLaughlin D.J."/>
            <person name="Morgenstern I."/>
            <person name="Morin E."/>
            <person name="Murat C."/>
            <person name="Nagy L.G."/>
            <person name="Nolan M."/>
            <person name="Ohm R.A."/>
            <person name="Patyshakuliyeva A."/>
            <person name="Rokas A."/>
            <person name="Ruiz-Duenas F.J."/>
            <person name="Sabat G."/>
            <person name="Salamov A."/>
            <person name="Samejima M."/>
            <person name="Schmutz J."/>
            <person name="Slot J.C."/>
            <person name="St John F."/>
            <person name="Stenlid J."/>
            <person name="Sun H."/>
            <person name="Sun S."/>
            <person name="Syed K."/>
            <person name="Tsang A."/>
            <person name="Wiebenga A."/>
            <person name="Young D."/>
            <person name="Pisabarro A."/>
            <person name="Eastwood D.C."/>
            <person name="Martin F."/>
            <person name="Cullen D."/>
            <person name="Grigoriev I.V."/>
            <person name="Hibbett D.S."/>
        </authorList>
    </citation>
    <scope>NUCLEOTIDE SEQUENCE [LARGE SCALE GENOMIC DNA]</scope>
    <source>
        <strain evidence="3">RWD-64-598 SS2</strain>
    </source>
</reference>
<feature type="region of interest" description="Disordered" evidence="1">
    <location>
        <begin position="221"/>
        <end position="264"/>
    </location>
</feature>
<organism evidence="2 3">
    <name type="scientific">Coniophora puteana (strain RWD-64-598)</name>
    <name type="common">Brown rot fungus</name>
    <dbReference type="NCBI Taxonomy" id="741705"/>
    <lineage>
        <taxon>Eukaryota</taxon>
        <taxon>Fungi</taxon>
        <taxon>Dikarya</taxon>
        <taxon>Basidiomycota</taxon>
        <taxon>Agaricomycotina</taxon>
        <taxon>Agaricomycetes</taxon>
        <taxon>Agaricomycetidae</taxon>
        <taxon>Boletales</taxon>
        <taxon>Coniophorineae</taxon>
        <taxon>Coniophoraceae</taxon>
        <taxon>Coniophora</taxon>
    </lineage>
</organism>
<proteinExistence type="predicted"/>
<keyword evidence="3" id="KW-1185">Reference proteome</keyword>
<dbReference type="OrthoDB" id="2692126at2759"/>
<comment type="caution">
    <text evidence="2">The sequence shown here is derived from an EMBL/GenBank/DDBJ whole genome shotgun (WGS) entry which is preliminary data.</text>
</comment>
<feature type="compositionally biased region" description="Low complexity" evidence="1">
    <location>
        <begin position="237"/>
        <end position="250"/>
    </location>
</feature>
<dbReference type="EMBL" id="JH711584">
    <property type="protein sequence ID" value="EIW77147.1"/>
    <property type="molecule type" value="Genomic_DNA"/>
</dbReference>
<dbReference type="Proteomes" id="UP000053558">
    <property type="component" value="Unassembled WGS sequence"/>
</dbReference>
<dbReference type="AlphaFoldDB" id="A0A5M3MDM8"/>
<evidence type="ECO:0000313" key="2">
    <source>
        <dbReference type="EMBL" id="EIW77147.1"/>
    </source>
</evidence>
<name>A0A5M3MDM8_CONPW</name>
<accession>A0A5M3MDM8</accession>
<gene>
    <name evidence="2" type="ORF">CONPUDRAFT_75941</name>
</gene>
<dbReference type="GeneID" id="19209445"/>
<evidence type="ECO:0008006" key="4">
    <source>
        <dbReference type="Google" id="ProtNLM"/>
    </source>
</evidence>
<evidence type="ECO:0000313" key="3">
    <source>
        <dbReference type="Proteomes" id="UP000053558"/>
    </source>
</evidence>
<dbReference type="KEGG" id="cput:CONPUDRAFT_75941"/>
<protein>
    <recommendedName>
        <fullName evidence="4">Retrotransposon gag domain-containing protein</fullName>
    </recommendedName>
</protein>
<feature type="region of interest" description="Disordered" evidence="1">
    <location>
        <begin position="158"/>
        <end position="186"/>
    </location>
</feature>
<feature type="compositionally biased region" description="Low complexity" evidence="1">
    <location>
        <begin position="160"/>
        <end position="177"/>
    </location>
</feature>